<dbReference type="AlphaFoldDB" id="A0A2T0B717"/>
<evidence type="ECO:0000313" key="1">
    <source>
        <dbReference type="EMBL" id="PRR79680.1"/>
    </source>
</evidence>
<reference evidence="1 2" key="1">
    <citation type="submission" date="2018-03" db="EMBL/GenBank/DDBJ databases">
        <title>Genome sequence of Clostridium liquoris DSM 100320.</title>
        <authorList>
            <person name="Poehlein A."/>
            <person name="Daniel R."/>
        </authorList>
    </citation>
    <scope>NUCLEOTIDE SEQUENCE [LARGE SCALE GENOMIC DNA]</scope>
    <source>
        <strain evidence="1 2">DSM 100320</strain>
    </source>
</reference>
<proteinExistence type="predicted"/>
<sequence length="238" mass="27578">MYTAEQITKSTSIFYYLLENGELVEEQQKEMYREYSENEEIMNLVKLQGQQCGCNIQKYSGVIYLIPKEDNDFLGYSKGALKKELCKSTANDKDYYLSQFVIITLLSEIYGSQGKSSKSRSFIKFGELLNIVTNKLKTAVDNENIENIEKSSGIAFSNISERWDALKSTDKASTAKTFKEGFVIAILNFLENQKLINFIKEDDMIIPTPKLDNFMDWNILNKNNYERIQEAFWEIENE</sequence>
<keyword evidence="2" id="KW-1185">Reference proteome</keyword>
<protein>
    <submittedName>
        <fullName evidence="1">Uncharacterized protein</fullName>
    </submittedName>
</protein>
<dbReference type="Proteomes" id="UP000239706">
    <property type="component" value="Unassembled WGS sequence"/>
</dbReference>
<dbReference type="EMBL" id="PVXO01000018">
    <property type="protein sequence ID" value="PRR79680.1"/>
    <property type="molecule type" value="Genomic_DNA"/>
</dbReference>
<gene>
    <name evidence="1" type="ORF">CLLI_07130</name>
</gene>
<dbReference type="OrthoDB" id="1897626at2"/>
<dbReference type="InterPro" id="IPR045707">
    <property type="entry name" value="DUF6063"/>
</dbReference>
<name>A0A2T0B717_9CLOT</name>
<accession>A0A2T0B717</accession>
<organism evidence="1 2">
    <name type="scientific">Clostridium liquoris</name>
    <dbReference type="NCBI Taxonomy" id="1289519"/>
    <lineage>
        <taxon>Bacteria</taxon>
        <taxon>Bacillati</taxon>
        <taxon>Bacillota</taxon>
        <taxon>Clostridia</taxon>
        <taxon>Eubacteriales</taxon>
        <taxon>Clostridiaceae</taxon>
        <taxon>Clostridium</taxon>
    </lineage>
</organism>
<dbReference type="RefSeq" id="WP_106062880.1">
    <property type="nucleotide sequence ID" value="NZ_PVXO01000018.1"/>
</dbReference>
<comment type="caution">
    <text evidence="1">The sequence shown here is derived from an EMBL/GenBank/DDBJ whole genome shotgun (WGS) entry which is preliminary data.</text>
</comment>
<evidence type="ECO:0000313" key="2">
    <source>
        <dbReference type="Proteomes" id="UP000239706"/>
    </source>
</evidence>
<dbReference type="Pfam" id="PF19539">
    <property type="entry name" value="DUF6063"/>
    <property type="match status" value="1"/>
</dbReference>